<gene>
    <name evidence="1" type="ORF">SE17_42955</name>
</gene>
<keyword evidence="2" id="KW-1185">Reference proteome</keyword>
<protein>
    <recommendedName>
        <fullName evidence="3">AB hydrolase-1 domain-containing protein</fullName>
    </recommendedName>
</protein>
<organism evidence="1 2">
    <name type="scientific">Kouleothrix aurantiaca</name>
    <dbReference type="NCBI Taxonomy" id="186479"/>
    <lineage>
        <taxon>Bacteria</taxon>
        <taxon>Bacillati</taxon>
        <taxon>Chloroflexota</taxon>
        <taxon>Chloroflexia</taxon>
        <taxon>Chloroflexales</taxon>
        <taxon>Roseiflexineae</taxon>
        <taxon>Roseiflexaceae</taxon>
        <taxon>Kouleothrix</taxon>
    </lineage>
</organism>
<dbReference type="EMBL" id="LJCR01003498">
    <property type="protein sequence ID" value="KPV46868.1"/>
    <property type="molecule type" value="Genomic_DNA"/>
</dbReference>
<evidence type="ECO:0008006" key="3">
    <source>
        <dbReference type="Google" id="ProtNLM"/>
    </source>
</evidence>
<dbReference type="Gene3D" id="3.40.50.1820">
    <property type="entry name" value="alpha/beta hydrolase"/>
    <property type="match status" value="1"/>
</dbReference>
<dbReference type="Proteomes" id="UP000050509">
    <property type="component" value="Unassembled WGS sequence"/>
</dbReference>
<comment type="caution">
    <text evidence="1">The sequence shown here is derived from an EMBL/GenBank/DDBJ whole genome shotgun (WGS) entry which is preliminary data.</text>
</comment>
<dbReference type="SUPFAM" id="SSF53474">
    <property type="entry name" value="alpha/beta-Hydrolases"/>
    <property type="match status" value="1"/>
</dbReference>
<name>A0A0P9DAW0_9CHLR</name>
<proteinExistence type="predicted"/>
<evidence type="ECO:0000313" key="2">
    <source>
        <dbReference type="Proteomes" id="UP000050509"/>
    </source>
</evidence>
<reference evidence="1 2" key="1">
    <citation type="submission" date="2015-09" db="EMBL/GenBank/DDBJ databases">
        <title>Draft genome sequence of Kouleothrix aurantiaca JCM 19913.</title>
        <authorList>
            <person name="Hemp J."/>
        </authorList>
    </citation>
    <scope>NUCLEOTIDE SEQUENCE [LARGE SCALE GENOMIC DNA]</scope>
    <source>
        <strain evidence="1 2">COM-B</strain>
    </source>
</reference>
<sequence length="164" mass="16982">MAGVAGAAALGAAGVLIGAAAYATARINFRQAGDFMSAYTFSPFETRVEGYEEITFRTADGLRLSGWWLPHPGSQRVVVGLAGHRSPKSDLLGIGSGLWRAGNNVLLFDGRSRGQSEIAQHSLAYYGLRDAEAAVAYALGRVAGAHLGLVGFSMGASVAILLAA</sequence>
<feature type="non-terminal residue" evidence="1">
    <location>
        <position position="164"/>
    </location>
</feature>
<dbReference type="InterPro" id="IPR029058">
    <property type="entry name" value="AB_hydrolase_fold"/>
</dbReference>
<evidence type="ECO:0000313" key="1">
    <source>
        <dbReference type="EMBL" id="KPV46868.1"/>
    </source>
</evidence>
<dbReference type="AlphaFoldDB" id="A0A0P9DAW0"/>
<accession>A0A0P9DAW0</accession>